<proteinExistence type="predicted"/>
<dbReference type="AlphaFoldDB" id="A0A0V1G1N6"/>
<evidence type="ECO:0000313" key="2">
    <source>
        <dbReference type="Proteomes" id="UP000054995"/>
    </source>
</evidence>
<sequence>MKEIIEISVYSAKTLPSKDLLREFAVKNVRGGTFSMLAVDEVRKVYVLFFVSGAPIRATDTGASTDLAEFAVKNVCGDTFSMLAVDEQRKLCVLFFFSGVPIRATGTGVLPDVRKKRFQPLRAHYIRMEEQQL</sequence>
<dbReference type="EMBL" id="JYDT01000008">
    <property type="protein sequence ID" value="KRY92158.1"/>
    <property type="molecule type" value="Genomic_DNA"/>
</dbReference>
<comment type="caution">
    <text evidence="1">The sequence shown here is derived from an EMBL/GenBank/DDBJ whole genome shotgun (WGS) entry which is preliminary data.</text>
</comment>
<accession>A0A0V1G1N6</accession>
<organism evidence="1 2">
    <name type="scientific">Trichinella pseudospiralis</name>
    <name type="common">Parasitic roundworm</name>
    <dbReference type="NCBI Taxonomy" id="6337"/>
    <lineage>
        <taxon>Eukaryota</taxon>
        <taxon>Metazoa</taxon>
        <taxon>Ecdysozoa</taxon>
        <taxon>Nematoda</taxon>
        <taxon>Enoplea</taxon>
        <taxon>Dorylaimia</taxon>
        <taxon>Trichinellida</taxon>
        <taxon>Trichinellidae</taxon>
        <taxon>Trichinella</taxon>
    </lineage>
</organism>
<evidence type="ECO:0000313" key="1">
    <source>
        <dbReference type="EMBL" id="KRY92158.1"/>
    </source>
</evidence>
<gene>
    <name evidence="1" type="ORF">T4D_14588</name>
</gene>
<keyword evidence="2" id="KW-1185">Reference proteome</keyword>
<protein>
    <submittedName>
        <fullName evidence="1">Uncharacterized protein</fullName>
    </submittedName>
</protein>
<name>A0A0V1G1N6_TRIPS</name>
<reference evidence="1 2" key="1">
    <citation type="submission" date="2015-01" db="EMBL/GenBank/DDBJ databases">
        <title>Evolution of Trichinella species and genotypes.</title>
        <authorList>
            <person name="Korhonen P.K."/>
            <person name="Edoardo P."/>
            <person name="Giuseppe L.R."/>
            <person name="Gasser R.B."/>
        </authorList>
    </citation>
    <scope>NUCLEOTIDE SEQUENCE [LARGE SCALE GENOMIC DNA]</scope>
    <source>
        <strain evidence="1">ISS470</strain>
    </source>
</reference>
<dbReference type="Proteomes" id="UP000054995">
    <property type="component" value="Unassembled WGS sequence"/>
</dbReference>